<reference evidence="1" key="1">
    <citation type="submission" date="2018-01" db="EMBL/GenBank/DDBJ databases">
        <authorList>
            <person name="Regsiter A."/>
            <person name="William W."/>
        </authorList>
    </citation>
    <scope>NUCLEOTIDE SEQUENCE</scope>
    <source>
        <strain evidence="1">TRIP AH-1</strain>
    </source>
</reference>
<dbReference type="AlphaFoldDB" id="A0A445MXF0"/>
<protein>
    <submittedName>
        <fullName evidence="1">Uncharacterized protein</fullName>
    </submittedName>
</protein>
<dbReference type="EMBL" id="OJIN01000117">
    <property type="protein sequence ID" value="SPD74103.1"/>
    <property type="molecule type" value="Genomic_DNA"/>
</dbReference>
<evidence type="ECO:0000313" key="1">
    <source>
        <dbReference type="EMBL" id="SPD74103.1"/>
    </source>
</evidence>
<proteinExistence type="predicted"/>
<name>A0A445MXF0_9BACT</name>
<sequence>MFIVSYFYMLLFFRMVGGAGFEPAASTV</sequence>
<organism evidence="1">
    <name type="scientific">uncultured Desulfobacterium sp</name>
    <dbReference type="NCBI Taxonomy" id="201089"/>
    <lineage>
        <taxon>Bacteria</taxon>
        <taxon>Pseudomonadati</taxon>
        <taxon>Thermodesulfobacteriota</taxon>
        <taxon>Desulfobacteria</taxon>
        <taxon>Desulfobacterales</taxon>
        <taxon>Desulfobacteriaceae</taxon>
        <taxon>Desulfobacterium</taxon>
        <taxon>environmental samples</taxon>
    </lineage>
</organism>
<gene>
    <name evidence="1" type="ORF">PITCH_A2030247</name>
</gene>
<accession>A0A445MXF0</accession>